<keyword evidence="1" id="KW-0732">Signal</keyword>
<feature type="signal peptide" evidence="1">
    <location>
        <begin position="1"/>
        <end position="37"/>
    </location>
</feature>
<accession>A0A517ZES3</accession>
<dbReference type="PROSITE" id="PS51257">
    <property type="entry name" value="PROKAR_LIPOPROTEIN"/>
    <property type="match status" value="1"/>
</dbReference>
<name>A0A517ZES3_9PLAN</name>
<dbReference type="RefSeq" id="WP_145372190.1">
    <property type="nucleotide sequence ID" value="NZ_CP036275.1"/>
</dbReference>
<evidence type="ECO:0000313" key="2">
    <source>
        <dbReference type="EMBL" id="QDU40954.1"/>
    </source>
</evidence>
<evidence type="ECO:0008006" key="4">
    <source>
        <dbReference type="Google" id="ProtNLM"/>
    </source>
</evidence>
<dbReference type="KEGG" id="mri:Mal4_53170"/>
<evidence type="ECO:0000256" key="1">
    <source>
        <dbReference type="SAM" id="SignalP"/>
    </source>
</evidence>
<gene>
    <name evidence="2" type="ORF">Mal4_53170</name>
</gene>
<sequence length="165" mass="17066" precursor="true">MSAVPYRLSQYTSSARLALAALLILPCLATVSGCSNAEGFDGAGLAPVSGLVSLDGEPAAGVSMYFSPKDSTPGTGGYAITGPQGQFKVMHRSTSEGILPGTYHVTFSRLTMPDGSPLPEDQDAADVGAVESLPRKYQSTDIETPLSVVTVTPDGSTFNFDLSSK</sequence>
<reference evidence="2 3" key="1">
    <citation type="submission" date="2019-02" db="EMBL/GenBank/DDBJ databases">
        <title>Deep-cultivation of Planctomycetes and their phenomic and genomic characterization uncovers novel biology.</title>
        <authorList>
            <person name="Wiegand S."/>
            <person name="Jogler M."/>
            <person name="Boedeker C."/>
            <person name="Pinto D."/>
            <person name="Vollmers J."/>
            <person name="Rivas-Marin E."/>
            <person name="Kohn T."/>
            <person name="Peeters S.H."/>
            <person name="Heuer A."/>
            <person name="Rast P."/>
            <person name="Oberbeckmann S."/>
            <person name="Bunk B."/>
            <person name="Jeske O."/>
            <person name="Meyerdierks A."/>
            <person name="Storesund J.E."/>
            <person name="Kallscheuer N."/>
            <person name="Luecker S."/>
            <person name="Lage O.M."/>
            <person name="Pohl T."/>
            <person name="Merkel B.J."/>
            <person name="Hornburger P."/>
            <person name="Mueller R.-W."/>
            <person name="Bruemmer F."/>
            <person name="Labrenz M."/>
            <person name="Spormann A.M."/>
            <person name="Op den Camp H."/>
            <person name="Overmann J."/>
            <person name="Amann R."/>
            <person name="Jetten M.S.M."/>
            <person name="Mascher T."/>
            <person name="Medema M.H."/>
            <person name="Devos D.P."/>
            <person name="Kaster A.-K."/>
            <person name="Ovreas L."/>
            <person name="Rohde M."/>
            <person name="Galperin M.Y."/>
            <person name="Jogler C."/>
        </authorList>
    </citation>
    <scope>NUCLEOTIDE SEQUENCE [LARGE SCALE GENOMIC DNA]</scope>
    <source>
        <strain evidence="2 3">Mal4</strain>
    </source>
</reference>
<dbReference type="AlphaFoldDB" id="A0A517ZES3"/>
<evidence type="ECO:0000313" key="3">
    <source>
        <dbReference type="Proteomes" id="UP000320496"/>
    </source>
</evidence>
<dbReference type="OrthoDB" id="280880at2"/>
<feature type="chain" id="PRO_5022094596" description="Carboxypeptidase regulatory-like domain-containing protein" evidence="1">
    <location>
        <begin position="38"/>
        <end position="165"/>
    </location>
</feature>
<dbReference type="Proteomes" id="UP000320496">
    <property type="component" value="Chromosome"/>
</dbReference>
<proteinExistence type="predicted"/>
<protein>
    <recommendedName>
        <fullName evidence="4">Carboxypeptidase regulatory-like domain-containing protein</fullName>
    </recommendedName>
</protein>
<dbReference type="EMBL" id="CP036275">
    <property type="protein sequence ID" value="QDU40954.1"/>
    <property type="molecule type" value="Genomic_DNA"/>
</dbReference>
<keyword evidence="3" id="KW-1185">Reference proteome</keyword>
<organism evidence="2 3">
    <name type="scientific">Maioricimonas rarisocia</name>
    <dbReference type="NCBI Taxonomy" id="2528026"/>
    <lineage>
        <taxon>Bacteria</taxon>
        <taxon>Pseudomonadati</taxon>
        <taxon>Planctomycetota</taxon>
        <taxon>Planctomycetia</taxon>
        <taxon>Planctomycetales</taxon>
        <taxon>Planctomycetaceae</taxon>
        <taxon>Maioricimonas</taxon>
    </lineage>
</organism>